<feature type="non-terminal residue" evidence="1">
    <location>
        <position position="1"/>
    </location>
</feature>
<keyword evidence="2" id="KW-1185">Reference proteome</keyword>
<dbReference type="OrthoDB" id="2374784at2759"/>
<evidence type="ECO:0000313" key="1">
    <source>
        <dbReference type="EMBL" id="CAG8654882.1"/>
    </source>
</evidence>
<name>A0A9N9H3X4_9GLOM</name>
<dbReference type="EMBL" id="CAJVPL010005134">
    <property type="protein sequence ID" value="CAG8654882.1"/>
    <property type="molecule type" value="Genomic_DNA"/>
</dbReference>
<proteinExistence type="predicted"/>
<protein>
    <submittedName>
        <fullName evidence="1">3955_t:CDS:1</fullName>
    </submittedName>
</protein>
<dbReference type="Proteomes" id="UP000789831">
    <property type="component" value="Unassembled WGS sequence"/>
</dbReference>
<evidence type="ECO:0000313" key="2">
    <source>
        <dbReference type="Proteomes" id="UP000789831"/>
    </source>
</evidence>
<comment type="caution">
    <text evidence="1">The sequence shown here is derived from an EMBL/GenBank/DDBJ whole genome shotgun (WGS) entry which is preliminary data.</text>
</comment>
<accession>A0A9N9H3X4</accession>
<reference evidence="1" key="1">
    <citation type="submission" date="2021-06" db="EMBL/GenBank/DDBJ databases">
        <authorList>
            <person name="Kallberg Y."/>
            <person name="Tangrot J."/>
            <person name="Rosling A."/>
        </authorList>
    </citation>
    <scope>NUCLEOTIDE SEQUENCE</scope>
    <source>
        <strain evidence="1">MT106</strain>
    </source>
</reference>
<organism evidence="1 2">
    <name type="scientific">Ambispora gerdemannii</name>
    <dbReference type="NCBI Taxonomy" id="144530"/>
    <lineage>
        <taxon>Eukaryota</taxon>
        <taxon>Fungi</taxon>
        <taxon>Fungi incertae sedis</taxon>
        <taxon>Mucoromycota</taxon>
        <taxon>Glomeromycotina</taxon>
        <taxon>Glomeromycetes</taxon>
        <taxon>Archaeosporales</taxon>
        <taxon>Ambisporaceae</taxon>
        <taxon>Ambispora</taxon>
    </lineage>
</organism>
<sequence>MPPARIMEEMLKESNKEENNVNDIIHTVAATEHSNSKIEHISDASRIEVDYLDTHLLVHLDIAITQNKMIKEMADLIITEVEDRDDYSWKVDIYHESFHPHPNLCIEMPNELWEEIKTHSHLTVVDLKNHLRRQRYNISKYSPKHIYFWKSITNQKLFQCYDDHIESACKLLTEHNSHVFHWCLDIRYSKTTAIGFTTPLLDKIQNYGINITEIYMDVTYKTARGCYELY</sequence>
<gene>
    <name evidence="1" type="ORF">AGERDE_LOCUS11553</name>
</gene>
<dbReference type="AlphaFoldDB" id="A0A9N9H3X4"/>